<dbReference type="GeneID" id="54357666"/>
<dbReference type="RefSeq" id="XP_033459370.1">
    <property type="nucleotide sequence ID" value="XM_033599867.1"/>
</dbReference>
<dbReference type="InterPro" id="IPR022085">
    <property type="entry name" value="OpdG"/>
</dbReference>
<evidence type="ECO:0000313" key="1">
    <source>
        <dbReference type="Proteomes" id="UP000504637"/>
    </source>
</evidence>
<reference evidence="2" key="2">
    <citation type="submission" date="2020-04" db="EMBL/GenBank/DDBJ databases">
        <authorList>
            <consortium name="NCBI Genome Project"/>
        </authorList>
    </citation>
    <scope>NUCLEOTIDE SEQUENCE</scope>
    <source>
        <strain evidence="2">CBS 342.82</strain>
    </source>
</reference>
<organism evidence="2">
    <name type="scientific">Dissoconium aciculare CBS 342.82</name>
    <dbReference type="NCBI Taxonomy" id="1314786"/>
    <lineage>
        <taxon>Eukaryota</taxon>
        <taxon>Fungi</taxon>
        <taxon>Dikarya</taxon>
        <taxon>Ascomycota</taxon>
        <taxon>Pezizomycotina</taxon>
        <taxon>Dothideomycetes</taxon>
        <taxon>Dothideomycetidae</taxon>
        <taxon>Mycosphaerellales</taxon>
        <taxon>Dissoconiaceae</taxon>
        <taxon>Dissoconium</taxon>
    </lineage>
</organism>
<gene>
    <name evidence="2" type="ORF">K489DRAFT_240085</name>
</gene>
<name>A0A6J3M4C6_9PEZI</name>
<dbReference type="OrthoDB" id="3350591at2759"/>
<keyword evidence="1" id="KW-1185">Reference proteome</keyword>
<dbReference type="PANTHER" id="PTHR38797">
    <property type="entry name" value="NUCLEAR PORE COMPLEX PROTEIN NUP85-RELATED"/>
    <property type="match status" value="1"/>
</dbReference>
<accession>A0A6J3M4C6</accession>
<dbReference type="InterPro" id="IPR053204">
    <property type="entry name" value="Oxopyrrolidines_Biosynth-assoc"/>
</dbReference>
<evidence type="ECO:0000313" key="2">
    <source>
        <dbReference type="RefSeq" id="XP_033459370.1"/>
    </source>
</evidence>
<sequence length="364" mass="40068">MSAPKRSLKYARHVVGGVRHEVGLLRRSDASTDLIPQPSFALRLSSSHRGLSATPIRRPCIRHDPVLQKRGTLSLPLRLFHTSAKRPLSATIMSGLTANAVVQKSTQYSVVNDYATGKTSTQDEALDKFCQSVESEAESADDDDLEELLTISWKAIISSAAGTSFTDSGSQKLVDFVLELGSRPDLEKNGKPRVLHEMTLWKDLPTFGWQMRDAWNFVAASDSDEEAKRQEWINLNAWTASLVSSVHKSGAESPDFTLYCIWSLRSALETAKTESPSDVAVAAAAVWFIFAAPTIHKLSSQEKSFEGRLAAGGPAFSDREWKGFSTSRWQAWVERLRELQSSVSDNVSKQLVQQALDAAGKVSK</sequence>
<reference evidence="2" key="3">
    <citation type="submission" date="2025-08" db="UniProtKB">
        <authorList>
            <consortium name="RefSeq"/>
        </authorList>
    </citation>
    <scope>IDENTIFICATION</scope>
    <source>
        <strain evidence="2">CBS 342.82</strain>
    </source>
</reference>
<dbReference type="Proteomes" id="UP000504637">
    <property type="component" value="Unplaced"/>
</dbReference>
<proteinExistence type="predicted"/>
<reference evidence="2" key="1">
    <citation type="submission" date="2020-01" db="EMBL/GenBank/DDBJ databases">
        <authorList>
            <consortium name="DOE Joint Genome Institute"/>
            <person name="Haridas S."/>
            <person name="Albert R."/>
            <person name="Binder M."/>
            <person name="Bloem J."/>
            <person name="Labutti K."/>
            <person name="Salamov A."/>
            <person name="Andreopoulos B."/>
            <person name="Baker S.E."/>
            <person name="Barry K."/>
            <person name="Bills G."/>
            <person name="Bluhm B.H."/>
            <person name="Cannon C."/>
            <person name="Castanera R."/>
            <person name="Culley D.E."/>
            <person name="Daum C."/>
            <person name="Ezra D."/>
            <person name="Gonzalez J.B."/>
            <person name="Henrissat B."/>
            <person name="Kuo A."/>
            <person name="Liang C."/>
            <person name="Lipzen A."/>
            <person name="Lutzoni F."/>
            <person name="Magnuson J."/>
            <person name="Mondo S."/>
            <person name="Nolan M."/>
            <person name="Ohm R."/>
            <person name="Pangilinan J."/>
            <person name="Park H.-J."/>
            <person name="Ramirez L."/>
            <person name="Alfaro M."/>
            <person name="Sun H."/>
            <person name="Tritt A."/>
            <person name="Yoshinaga Y."/>
            <person name="Zwiers L.-H."/>
            <person name="Turgeon B.G."/>
            <person name="Goodwin S.B."/>
            <person name="Spatafora J.W."/>
            <person name="Crous P.W."/>
            <person name="Grigoriev I.V."/>
        </authorList>
    </citation>
    <scope>NUCLEOTIDE SEQUENCE</scope>
    <source>
        <strain evidence="2">CBS 342.82</strain>
    </source>
</reference>
<dbReference type="AlphaFoldDB" id="A0A6J3M4C6"/>
<dbReference type="Pfam" id="PF12311">
    <property type="entry name" value="DUF3632"/>
    <property type="match status" value="1"/>
</dbReference>
<dbReference type="PANTHER" id="PTHR38797:SF4">
    <property type="entry name" value="NUCLEAR PORE COMPLEX PROTEIN NUP85"/>
    <property type="match status" value="1"/>
</dbReference>
<protein>
    <submittedName>
        <fullName evidence="2">Uncharacterized protein</fullName>
    </submittedName>
</protein>